<keyword evidence="3 6" id="KW-0863">Zinc-finger</keyword>
<dbReference type="InterPro" id="IPR013087">
    <property type="entry name" value="Znf_C2H2_type"/>
</dbReference>
<dbReference type="PANTHER" id="PTHR14003:SF23">
    <property type="entry name" value="ZINC FINGER PROTEIN 143"/>
    <property type="match status" value="1"/>
</dbReference>
<feature type="compositionally biased region" description="Acidic residues" evidence="7">
    <location>
        <begin position="528"/>
        <end position="540"/>
    </location>
</feature>
<dbReference type="SUPFAM" id="SSF57667">
    <property type="entry name" value="beta-beta-alpha zinc fingers"/>
    <property type="match status" value="2"/>
</dbReference>
<evidence type="ECO:0000313" key="10">
    <source>
        <dbReference type="Proteomes" id="UP000823405"/>
    </source>
</evidence>
<evidence type="ECO:0000256" key="4">
    <source>
        <dbReference type="ARBA" id="ARBA00022833"/>
    </source>
</evidence>
<feature type="compositionally biased region" description="Low complexity" evidence="7">
    <location>
        <begin position="290"/>
        <end position="304"/>
    </location>
</feature>
<reference evidence="9" key="1">
    <citation type="journal article" date="2020" name="Fungal Divers.">
        <title>Resolving the Mortierellaceae phylogeny through synthesis of multi-gene phylogenetics and phylogenomics.</title>
        <authorList>
            <person name="Vandepol N."/>
            <person name="Liber J."/>
            <person name="Desiro A."/>
            <person name="Na H."/>
            <person name="Kennedy M."/>
            <person name="Barry K."/>
            <person name="Grigoriev I.V."/>
            <person name="Miller A.N."/>
            <person name="O'Donnell K."/>
            <person name="Stajich J.E."/>
            <person name="Bonito G."/>
        </authorList>
    </citation>
    <scope>NUCLEOTIDE SEQUENCE</scope>
    <source>
        <strain evidence="9">NVP60</strain>
    </source>
</reference>
<keyword evidence="2" id="KW-0677">Repeat</keyword>
<dbReference type="GO" id="GO:0000981">
    <property type="term" value="F:DNA-binding transcription factor activity, RNA polymerase II-specific"/>
    <property type="evidence" value="ECO:0007669"/>
    <property type="project" value="TreeGrafter"/>
</dbReference>
<keyword evidence="4" id="KW-0862">Zinc</keyword>
<dbReference type="PROSITE" id="PS00028">
    <property type="entry name" value="ZINC_FINGER_C2H2_1"/>
    <property type="match status" value="3"/>
</dbReference>
<feature type="compositionally biased region" description="Polar residues" evidence="7">
    <location>
        <begin position="33"/>
        <end position="57"/>
    </location>
</feature>
<evidence type="ECO:0000256" key="1">
    <source>
        <dbReference type="ARBA" id="ARBA00022723"/>
    </source>
</evidence>
<dbReference type="GO" id="GO:0000785">
    <property type="term" value="C:chromatin"/>
    <property type="evidence" value="ECO:0007669"/>
    <property type="project" value="TreeGrafter"/>
</dbReference>
<evidence type="ECO:0000256" key="7">
    <source>
        <dbReference type="SAM" id="MobiDB-lite"/>
    </source>
</evidence>
<feature type="compositionally biased region" description="Gly residues" evidence="7">
    <location>
        <begin position="430"/>
        <end position="446"/>
    </location>
</feature>
<dbReference type="GO" id="GO:0031519">
    <property type="term" value="C:PcG protein complex"/>
    <property type="evidence" value="ECO:0007669"/>
    <property type="project" value="TreeGrafter"/>
</dbReference>
<feature type="region of interest" description="Disordered" evidence="7">
    <location>
        <begin position="487"/>
        <end position="540"/>
    </location>
</feature>
<dbReference type="Proteomes" id="UP000823405">
    <property type="component" value="Unassembled WGS sequence"/>
</dbReference>
<feature type="region of interest" description="Disordered" evidence="7">
    <location>
        <begin position="142"/>
        <end position="311"/>
    </location>
</feature>
<dbReference type="Gene3D" id="3.30.160.60">
    <property type="entry name" value="Classic Zinc Finger"/>
    <property type="match status" value="3"/>
</dbReference>
<feature type="region of interest" description="Disordered" evidence="7">
    <location>
        <begin position="1"/>
        <end position="71"/>
    </location>
</feature>
<comment type="caution">
    <text evidence="9">The sequence shown here is derived from an EMBL/GenBank/DDBJ whole genome shotgun (WGS) entry which is preliminary data.</text>
</comment>
<evidence type="ECO:0000256" key="2">
    <source>
        <dbReference type="ARBA" id="ARBA00022737"/>
    </source>
</evidence>
<organism evidence="9 10">
    <name type="scientific">Linnemannia gamsii</name>
    <dbReference type="NCBI Taxonomy" id="64522"/>
    <lineage>
        <taxon>Eukaryota</taxon>
        <taxon>Fungi</taxon>
        <taxon>Fungi incertae sedis</taxon>
        <taxon>Mucoromycota</taxon>
        <taxon>Mortierellomycotina</taxon>
        <taxon>Mortierellomycetes</taxon>
        <taxon>Mortierellales</taxon>
        <taxon>Mortierellaceae</taxon>
        <taxon>Linnemannia</taxon>
    </lineage>
</organism>
<dbReference type="PROSITE" id="PS50157">
    <property type="entry name" value="ZINC_FINGER_C2H2_2"/>
    <property type="match status" value="3"/>
</dbReference>
<dbReference type="EMBL" id="JAAAIN010000728">
    <property type="protein sequence ID" value="KAG0311321.1"/>
    <property type="molecule type" value="Genomic_DNA"/>
</dbReference>
<accession>A0A9P6R570</accession>
<dbReference type="GO" id="GO:0008270">
    <property type="term" value="F:zinc ion binding"/>
    <property type="evidence" value="ECO:0007669"/>
    <property type="project" value="UniProtKB-KW"/>
</dbReference>
<name>A0A9P6R570_9FUNG</name>
<sequence>MTLFMLPEVDTLTDTRGQASRQPQLGRGFMEYSDSSYHGQHGQDSSSLASQHQQQTGGMAGASMDGLPLMSPSHPSLPFSLLNSGNAVAKSLSASLDSVPMGLGPPGMMSHPSYGSVASYMSASPTPMGGKGGAINTAVVPGGGVAGSVTRPTPPPGPHRSQSARVTATGGQGKSLKKRRTRTSSMTSSSSIASSGIMSSITSTLGATNISFTEPPPQPGMHQHHQHQQHHHHSNHNSHNHHYSSSLPNLSMPSVLSGAEFSDESSHNNSGGGGGLHGLAIATGSNPIAGGASSTTSSPTSGKPRPGGHPRSAVAARVFECSFPGCNKAYTQLHNLKSHERTGHTPVQKPRPFLCIIPGCTKAFSQRKSLALHIRASHKEYKFKPFKCSQQGCDKSYTQLHNLRTHEKTVHMLDLSRKRIRNPVPYSEDGGSGSGGMKIEGSGGSGASSMMTTGIPGSSSSLARGDHFSGDVGMSYEIIDDLKDFSAADRMPGDGEEYDRRRGPIGVGGSIGEDDEEDEEGLAGLKEEGDDEEDGDYVEE</sequence>
<protein>
    <recommendedName>
        <fullName evidence="8">C2H2-type domain-containing protein</fullName>
    </recommendedName>
</protein>
<dbReference type="AlphaFoldDB" id="A0A9P6R570"/>
<dbReference type="Pfam" id="PF00096">
    <property type="entry name" value="zf-C2H2"/>
    <property type="match status" value="2"/>
</dbReference>
<dbReference type="SMART" id="SM00355">
    <property type="entry name" value="ZnF_C2H2"/>
    <property type="match status" value="3"/>
</dbReference>
<evidence type="ECO:0000256" key="3">
    <source>
        <dbReference type="ARBA" id="ARBA00022771"/>
    </source>
</evidence>
<feature type="compositionally biased region" description="Low complexity" evidence="7">
    <location>
        <begin position="183"/>
        <end position="206"/>
    </location>
</feature>
<feature type="compositionally biased region" description="Basic and acidic residues" evidence="7">
    <location>
        <begin position="487"/>
        <end position="502"/>
    </location>
</feature>
<dbReference type="InterPro" id="IPR036236">
    <property type="entry name" value="Znf_C2H2_sf"/>
</dbReference>
<dbReference type="GO" id="GO:0005667">
    <property type="term" value="C:transcription regulator complex"/>
    <property type="evidence" value="ECO:0007669"/>
    <property type="project" value="TreeGrafter"/>
</dbReference>
<feature type="domain" description="C2H2-type" evidence="8">
    <location>
        <begin position="386"/>
        <end position="411"/>
    </location>
</feature>
<keyword evidence="1" id="KW-0479">Metal-binding</keyword>
<feature type="region of interest" description="Disordered" evidence="7">
    <location>
        <begin position="422"/>
        <end position="448"/>
    </location>
</feature>
<evidence type="ECO:0000259" key="8">
    <source>
        <dbReference type="PROSITE" id="PS50157"/>
    </source>
</evidence>
<feature type="domain" description="C2H2-type" evidence="8">
    <location>
        <begin position="353"/>
        <end position="383"/>
    </location>
</feature>
<proteinExistence type="predicted"/>
<evidence type="ECO:0000256" key="6">
    <source>
        <dbReference type="PROSITE-ProRule" id="PRU00042"/>
    </source>
</evidence>
<keyword evidence="5" id="KW-0539">Nucleus</keyword>
<dbReference type="GO" id="GO:0000978">
    <property type="term" value="F:RNA polymerase II cis-regulatory region sequence-specific DNA binding"/>
    <property type="evidence" value="ECO:0007669"/>
    <property type="project" value="TreeGrafter"/>
</dbReference>
<feature type="compositionally biased region" description="Polar residues" evidence="7">
    <location>
        <begin position="12"/>
        <end position="23"/>
    </location>
</feature>
<dbReference type="OrthoDB" id="4748970at2759"/>
<evidence type="ECO:0000313" key="9">
    <source>
        <dbReference type="EMBL" id="KAG0311321.1"/>
    </source>
</evidence>
<evidence type="ECO:0000256" key="5">
    <source>
        <dbReference type="ARBA" id="ARBA00023242"/>
    </source>
</evidence>
<feature type="compositionally biased region" description="Acidic residues" evidence="7">
    <location>
        <begin position="512"/>
        <end position="521"/>
    </location>
</feature>
<feature type="compositionally biased region" description="Basic residues" evidence="7">
    <location>
        <begin position="222"/>
        <end position="242"/>
    </location>
</feature>
<keyword evidence="10" id="KW-1185">Reference proteome</keyword>
<gene>
    <name evidence="9" type="ORF">BGZ97_011925</name>
</gene>
<dbReference type="PANTHER" id="PTHR14003">
    <property type="entry name" value="TRANSCRIPTIONAL REPRESSOR PROTEIN YY"/>
    <property type="match status" value="1"/>
</dbReference>
<feature type="domain" description="C2H2-type" evidence="8">
    <location>
        <begin position="319"/>
        <end position="349"/>
    </location>
</feature>